<name>A0AA85ELC2_9TREM</name>
<evidence type="ECO:0000256" key="12">
    <source>
        <dbReference type="ARBA" id="ARBA00023286"/>
    </source>
</evidence>
<evidence type="ECO:0008006" key="21">
    <source>
        <dbReference type="Google" id="ProtNLM"/>
    </source>
</evidence>
<evidence type="ECO:0000256" key="16">
    <source>
        <dbReference type="SAM" id="MobiDB-lite"/>
    </source>
</evidence>
<evidence type="ECO:0000256" key="10">
    <source>
        <dbReference type="ARBA" id="ARBA00023170"/>
    </source>
</evidence>
<evidence type="ECO:0000259" key="18">
    <source>
        <dbReference type="Pfam" id="PF02932"/>
    </source>
</evidence>
<evidence type="ECO:0000256" key="11">
    <source>
        <dbReference type="ARBA" id="ARBA00023180"/>
    </source>
</evidence>
<dbReference type="InterPro" id="IPR006202">
    <property type="entry name" value="Neur_chan_lig-bd"/>
</dbReference>
<keyword evidence="2 15" id="KW-0813">Transport</keyword>
<dbReference type="InterPro" id="IPR036719">
    <property type="entry name" value="Neuro-gated_channel_TM_sf"/>
</dbReference>
<keyword evidence="5 15" id="KW-1133">Transmembrane helix</keyword>
<protein>
    <recommendedName>
        <fullName evidence="21">Neurotransmitter-gated ion-channel ligand-binding domain-containing protein</fullName>
    </recommendedName>
</protein>
<keyword evidence="6" id="KW-0770">Synapse</keyword>
<evidence type="ECO:0000256" key="8">
    <source>
        <dbReference type="ARBA" id="ARBA00023136"/>
    </source>
</evidence>
<evidence type="ECO:0000256" key="13">
    <source>
        <dbReference type="ARBA" id="ARBA00023303"/>
    </source>
</evidence>
<evidence type="ECO:0000256" key="9">
    <source>
        <dbReference type="ARBA" id="ARBA00023157"/>
    </source>
</evidence>
<dbReference type="SUPFAM" id="SSF63712">
    <property type="entry name" value="Nicotinic receptor ligand binding domain-like"/>
    <property type="match status" value="1"/>
</dbReference>
<keyword evidence="11" id="KW-0325">Glycoprotein</keyword>
<dbReference type="InterPro" id="IPR038050">
    <property type="entry name" value="Neuro_actylchol_rec"/>
</dbReference>
<dbReference type="InterPro" id="IPR036734">
    <property type="entry name" value="Neur_chan_lig-bd_sf"/>
</dbReference>
<evidence type="ECO:0000313" key="19">
    <source>
        <dbReference type="Proteomes" id="UP000050792"/>
    </source>
</evidence>
<dbReference type="Proteomes" id="UP000050792">
    <property type="component" value="Unassembled WGS sequence"/>
</dbReference>
<dbReference type="GO" id="GO:0004888">
    <property type="term" value="F:transmembrane signaling receptor activity"/>
    <property type="evidence" value="ECO:0007669"/>
    <property type="project" value="InterPro"/>
</dbReference>
<evidence type="ECO:0000256" key="15">
    <source>
        <dbReference type="RuleBase" id="RU000687"/>
    </source>
</evidence>
<feature type="region of interest" description="Disordered" evidence="16">
    <location>
        <begin position="626"/>
        <end position="649"/>
    </location>
</feature>
<evidence type="ECO:0000256" key="6">
    <source>
        <dbReference type="ARBA" id="ARBA00023018"/>
    </source>
</evidence>
<feature type="transmembrane region" description="Helical" evidence="15">
    <location>
        <begin position="311"/>
        <end position="338"/>
    </location>
</feature>
<keyword evidence="3" id="KW-1003">Cell membrane</keyword>
<evidence type="ECO:0000256" key="1">
    <source>
        <dbReference type="ARBA" id="ARBA00009237"/>
    </source>
</evidence>
<reference evidence="19" key="1">
    <citation type="submission" date="2022-06" db="EMBL/GenBank/DDBJ databases">
        <authorList>
            <person name="Berger JAMES D."/>
            <person name="Berger JAMES D."/>
        </authorList>
    </citation>
    <scope>NUCLEOTIDE SEQUENCE [LARGE SCALE GENOMIC DNA]</scope>
</reference>
<feature type="transmembrane region" description="Helical" evidence="15">
    <location>
        <begin position="279"/>
        <end position="299"/>
    </location>
</feature>
<dbReference type="Gene3D" id="2.70.170.10">
    <property type="entry name" value="Neurotransmitter-gated ion-channel ligand-binding domain"/>
    <property type="match status" value="1"/>
</dbReference>
<dbReference type="Gene3D" id="1.20.58.390">
    <property type="entry name" value="Neurotransmitter-gated ion-channel transmembrane domain"/>
    <property type="match status" value="1"/>
</dbReference>
<dbReference type="Pfam" id="PF02932">
    <property type="entry name" value="Neur_chan_memb"/>
    <property type="match status" value="1"/>
</dbReference>
<organism evidence="19 20">
    <name type="scientific">Schistosoma rodhaini</name>
    <dbReference type="NCBI Taxonomy" id="6188"/>
    <lineage>
        <taxon>Eukaryota</taxon>
        <taxon>Metazoa</taxon>
        <taxon>Spiralia</taxon>
        <taxon>Lophotrochozoa</taxon>
        <taxon>Platyhelminthes</taxon>
        <taxon>Trematoda</taxon>
        <taxon>Digenea</taxon>
        <taxon>Strigeidida</taxon>
        <taxon>Schistosomatoidea</taxon>
        <taxon>Schistosomatidae</taxon>
        <taxon>Schistosoma</taxon>
    </lineage>
</organism>
<keyword evidence="7 15" id="KW-0406">Ion transport</keyword>
<accession>A0AA85ELC2</accession>
<dbReference type="PANTHER" id="PTHR18945">
    <property type="entry name" value="NEUROTRANSMITTER GATED ION CHANNEL"/>
    <property type="match status" value="1"/>
</dbReference>
<dbReference type="InterPro" id="IPR006029">
    <property type="entry name" value="Neurotrans-gated_channel_TM"/>
</dbReference>
<feature type="domain" description="Neurotransmitter-gated ion-channel transmembrane" evidence="18">
    <location>
        <begin position="256"/>
        <end position="402"/>
    </location>
</feature>
<dbReference type="CDD" id="cd19033">
    <property type="entry name" value="LGIC_ECD_nAChR_proto-like"/>
    <property type="match status" value="1"/>
</dbReference>
<proteinExistence type="inferred from homology"/>
<evidence type="ECO:0000313" key="20">
    <source>
        <dbReference type="WBParaSite" id="SRDH1_12970.1"/>
    </source>
</evidence>
<dbReference type="WBParaSite" id="SRDH1_12970.1">
    <property type="protein sequence ID" value="SRDH1_12970.1"/>
    <property type="gene ID" value="SRDH1_12970"/>
</dbReference>
<dbReference type="InterPro" id="IPR018000">
    <property type="entry name" value="Neurotransmitter_ion_chnl_CS"/>
</dbReference>
<reference evidence="20" key="2">
    <citation type="submission" date="2023-11" db="UniProtKB">
        <authorList>
            <consortium name="WormBaseParasite"/>
        </authorList>
    </citation>
    <scope>IDENTIFICATION</scope>
</reference>
<comment type="subcellular location">
    <subcellularLocation>
        <location evidence="14">Synaptic cell membrane</location>
        <topology evidence="14">Multi-pass membrane protein</topology>
    </subcellularLocation>
</comment>
<evidence type="ECO:0000256" key="7">
    <source>
        <dbReference type="ARBA" id="ARBA00023065"/>
    </source>
</evidence>
<evidence type="ECO:0000256" key="4">
    <source>
        <dbReference type="ARBA" id="ARBA00022692"/>
    </source>
</evidence>
<dbReference type="GO" id="GO:0045211">
    <property type="term" value="C:postsynaptic membrane"/>
    <property type="evidence" value="ECO:0007669"/>
    <property type="project" value="InterPro"/>
</dbReference>
<evidence type="ECO:0000256" key="5">
    <source>
        <dbReference type="ARBA" id="ARBA00022989"/>
    </source>
</evidence>
<keyword evidence="13 15" id="KW-0407">Ion channel</keyword>
<feature type="domain" description="Neurotransmitter-gated ion-channel ligand-binding" evidence="17">
    <location>
        <begin position="38"/>
        <end position="249"/>
    </location>
</feature>
<dbReference type="InterPro" id="IPR006201">
    <property type="entry name" value="Neur_channel"/>
</dbReference>
<dbReference type="PRINTS" id="PR00252">
    <property type="entry name" value="NRIONCHANNEL"/>
</dbReference>
<dbReference type="PROSITE" id="PS00236">
    <property type="entry name" value="NEUROTR_ION_CHANNEL"/>
    <property type="match status" value="1"/>
</dbReference>
<dbReference type="FunFam" id="2.70.170.10:FF:000016">
    <property type="entry name" value="Nicotinic acetylcholine receptor subunit"/>
    <property type="match status" value="1"/>
</dbReference>
<evidence type="ECO:0000256" key="2">
    <source>
        <dbReference type="ARBA" id="ARBA00022448"/>
    </source>
</evidence>
<dbReference type="AlphaFoldDB" id="A0AA85ELC2"/>
<dbReference type="PRINTS" id="PR00254">
    <property type="entry name" value="NICOTINICR"/>
</dbReference>
<evidence type="ECO:0000259" key="17">
    <source>
        <dbReference type="Pfam" id="PF02931"/>
    </source>
</evidence>
<sequence>MMTLDAWKYSLLFLLTTTYYNTIISALFYHEHVIPSSEKRLIKQLIDNYEKAGKIGRPVKNTKDRVVVGYGLSLFQLLDLDEKNQILTINVWAKYTWIDQLLRWDPANYSNIREVRIPPSVIWTPDIVLYNYADERLKEKRDVMLNVDYMGRVFWSPPAIFKSNCPIDIKNFPFDYQHCFLKFASWTYNSEQLDLQFLDNRTEVDIDQYTSSNEWSLVARPAYRFVMLSDECGKEIPDLTFFLFLKRNPAFYGYLLVFPCVLLSVITTVIFWLPPQIPAKMILSMNIFVAFSLLLKILAVSTPSASTIVPYLGYFYCLNMTLLSLSTFASTIVVHLHFQRVKSKHVPPWLIKVVRFFATLLHVSKLEPPAVADANQKLSAVEAQIKNAKMKQSVKSENLLDTWSSNQQLPPSNPQSNLIHSVGVETQWDYNKISSPEEYLLNSNELSVLQKQQLSMLSDGSRISYCTGVNGCQFSSHHYPNQNYLQHKSIPWGDYAMNQSKESGTAKIHDKMLKKFQQSKQQSRRSTIKLEFNLGDLCNALKQLMLKIAKKDEIAQRDREWRKSKSLECGAVPRSNERSDACERHDAVSSFNCEQLPSPNVPKSRCVQFAPLNNCCDSINRLSDSDEVIPKPNRPSQHRTRFLDPPTNIDIPSTYHPVPKYPSEDESKRNLTYTAMDLIERRRFQESFLHLHEFYRKNYPLDSELVIELRTLRGVYEHTGGHNLALMAALENTLDEALKVEKDRRLTMLDDVNKPNKPDYFSPQYERDYRWQAAIRAYEIEQANREFRLIQSELERLKALQSERRNQQQ</sequence>
<keyword evidence="4 15" id="KW-0812">Transmembrane</keyword>
<feature type="transmembrane region" description="Helical" evidence="15">
    <location>
        <begin position="251"/>
        <end position="273"/>
    </location>
</feature>
<keyword evidence="19" id="KW-1185">Reference proteome</keyword>
<dbReference type="GO" id="GO:0022848">
    <property type="term" value="F:acetylcholine-gated monoatomic cation-selective channel activity"/>
    <property type="evidence" value="ECO:0007669"/>
    <property type="project" value="InterPro"/>
</dbReference>
<dbReference type="Pfam" id="PF02931">
    <property type="entry name" value="Neur_chan_LBD"/>
    <property type="match status" value="1"/>
</dbReference>
<feature type="transmembrane region" description="Helical" evidence="15">
    <location>
        <begin position="6"/>
        <end position="29"/>
    </location>
</feature>
<keyword evidence="9" id="KW-1015">Disulfide bond</keyword>
<keyword evidence="8 15" id="KW-0472">Membrane</keyword>
<dbReference type="InterPro" id="IPR002394">
    <property type="entry name" value="Nicotinic_acetylcholine_rcpt"/>
</dbReference>
<keyword evidence="10" id="KW-0675">Receptor</keyword>
<dbReference type="SUPFAM" id="SSF90112">
    <property type="entry name" value="Neurotransmitter-gated ion-channel transmembrane pore"/>
    <property type="match status" value="1"/>
</dbReference>
<dbReference type="CDD" id="cd19051">
    <property type="entry name" value="LGIC_TM_cation"/>
    <property type="match status" value="1"/>
</dbReference>
<evidence type="ECO:0000256" key="14">
    <source>
        <dbReference type="ARBA" id="ARBA00034099"/>
    </source>
</evidence>
<comment type="similarity">
    <text evidence="1">Belongs to the ligand-gated ion channel (TC 1.A.9) family. Acetylcholine receptor (TC 1.A.9.1) subfamily.</text>
</comment>
<evidence type="ECO:0000256" key="3">
    <source>
        <dbReference type="ARBA" id="ARBA00022475"/>
    </source>
</evidence>
<keyword evidence="12" id="KW-1071">Ligand-gated ion channel</keyword>